<dbReference type="STRING" id="1314785.A0A165DCN4"/>
<dbReference type="SUPFAM" id="SSF69118">
    <property type="entry name" value="AhpD-like"/>
    <property type="match status" value="1"/>
</dbReference>
<reference evidence="1 2" key="1">
    <citation type="journal article" date="2016" name="Mol. Biol. Evol.">
        <title>Comparative Genomics of Early-Diverging Mushroom-Forming Fungi Provides Insights into the Origins of Lignocellulose Decay Capabilities.</title>
        <authorList>
            <person name="Nagy L.G."/>
            <person name="Riley R."/>
            <person name="Tritt A."/>
            <person name="Adam C."/>
            <person name="Daum C."/>
            <person name="Floudas D."/>
            <person name="Sun H."/>
            <person name="Yadav J.S."/>
            <person name="Pangilinan J."/>
            <person name="Larsson K.H."/>
            <person name="Matsuura K."/>
            <person name="Barry K."/>
            <person name="Labutti K."/>
            <person name="Kuo R."/>
            <person name="Ohm R.A."/>
            <person name="Bhattacharya S.S."/>
            <person name="Shirouzu T."/>
            <person name="Yoshinaga Y."/>
            <person name="Martin F.M."/>
            <person name="Grigoriev I.V."/>
            <person name="Hibbett D.S."/>
        </authorList>
    </citation>
    <scope>NUCLEOTIDE SEQUENCE [LARGE SCALE GENOMIC DNA]</scope>
    <source>
        <strain evidence="1 2">93-53</strain>
    </source>
</reference>
<dbReference type="GeneID" id="63829850"/>
<sequence>MADLATTSSLYELKSLYPSHVAFSISGQPEAVPLIYKYALNELKQEQDMELPQGALEQCIRLMDRLREALLQSTLLCGASRVIESYYVLSKVIPESLHSKHVQRDTTKSLNYYHEMGENNVHFMYHERADALNRLEKIYADVSWWVHSISYGITYTGTNLLKLMETNFVTAAVIVPMDAPQQLGWQLANARNMGAMLEEV</sequence>
<dbReference type="OrthoDB" id="5537330at2759"/>
<dbReference type="EMBL" id="KV427635">
    <property type="protein sequence ID" value="KZT04567.1"/>
    <property type="molecule type" value="Genomic_DNA"/>
</dbReference>
<dbReference type="RefSeq" id="XP_040762307.1">
    <property type="nucleotide sequence ID" value="XM_040912822.1"/>
</dbReference>
<dbReference type="AlphaFoldDB" id="A0A165DCN4"/>
<proteinExistence type="predicted"/>
<evidence type="ECO:0000313" key="1">
    <source>
        <dbReference type="EMBL" id="KZT04567.1"/>
    </source>
</evidence>
<name>A0A165DCN4_9APHY</name>
<protein>
    <submittedName>
        <fullName evidence="1">Uncharacterized protein</fullName>
    </submittedName>
</protein>
<dbReference type="PANTHER" id="PTHR28180">
    <property type="entry name" value="CONSERVED MITOCHONDRIAL PROTEIN-RELATED"/>
    <property type="match status" value="1"/>
</dbReference>
<gene>
    <name evidence="1" type="ORF">LAESUDRAFT_760875</name>
</gene>
<dbReference type="InParanoid" id="A0A165DCN4"/>
<keyword evidence="2" id="KW-1185">Reference proteome</keyword>
<dbReference type="Gene3D" id="1.20.1290.10">
    <property type="entry name" value="AhpD-like"/>
    <property type="match status" value="1"/>
</dbReference>
<dbReference type="InterPro" id="IPR052999">
    <property type="entry name" value="PTS1_Protein"/>
</dbReference>
<organism evidence="1 2">
    <name type="scientific">Laetiporus sulphureus 93-53</name>
    <dbReference type="NCBI Taxonomy" id="1314785"/>
    <lineage>
        <taxon>Eukaryota</taxon>
        <taxon>Fungi</taxon>
        <taxon>Dikarya</taxon>
        <taxon>Basidiomycota</taxon>
        <taxon>Agaricomycotina</taxon>
        <taxon>Agaricomycetes</taxon>
        <taxon>Polyporales</taxon>
        <taxon>Laetiporus</taxon>
    </lineage>
</organism>
<evidence type="ECO:0000313" key="2">
    <source>
        <dbReference type="Proteomes" id="UP000076871"/>
    </source>
</evidence>
<dbReference type="InterPro" id="IPR029032">
    <property type="entry name" value="AhpD-like"/>
</dbReference>
<accession>A0A165DCN4</accession>
<dbReference type="Proteomes" id="UP000076871">
    <property type="component" value="Unassembled WGS sequence"/>
</dbReference>